<sequence>MRACEYRTDEGTEQARAPMYNRNGVRLYLGISCNSYLLILPGKPYRMWIWNWHSDSKIYL</sequence>
<accession>A0A3L7Z3I8</accession>
<protein>
    <submittedName>
        <fullName evidence="1">Uncharacterized protein</fullName>
    </submittedName>
</protein>
<evidence type="ECO:0000313" key="1">
    <source>
        <dbReference type="EMBL" id="RLT80008.1"/>
    </source>
</evidence>
<proteinExistence type="predicted"/>
<dbReference type="AlphaFoldDB" id="A0A3L7Z3I8"/>
<evidence type="ECO:0000313" key="2">
    <source>
        <dbReference type="Proteomes" id="UP000267159"/>
    </source>
</evidence>
<comment type="caution">
    <text evidence="1">The sequence shown here is derived from an EMBL/GenBank/DDBJ whole genome shotgun (WGS) entry which is preliminary data.</text>
</comment>
<name>A0A3L7Z3I8_9BACE</name>
<dbReference type="EMBL" id="RAZM01000029">
    <property type="protein sequence ID" value="RLT80008.1"/>
    <property type="molecule type" value="Genomic_DNA"/>
</dbReference>
<dbReference type="Proteomes" id="UP000267159">
    <property type="component" value="Unassembled WGS sequence"/>
</dbReference>
<reference evidence="1 2" key="1">
    <citation type="submission" date="2018-09" db="EMBL/GenBank/DDBJ databases">
        <title>Murine metabolic-syndrome-specific gut microbial biobank.</title>
        <authorList>
            <person name="Liu C."/>
        </authorList>
    </citation>
    <scope>NUCLEOTIDE SEQUENCE [LARGE SCALE GENOMIC DNA]</scope>
    <source>
        <strain evidence="1 2">0.1X-D8-26</strain>
    </source>
</reference>
<gene>
    <name evidence="1" type="ORF">D7Y07_10560</name>
</gene>
<organism evidence="1 2">
    <name type="scientific">Bacteroides acidifaciens</name>
    <dbReference type="NCBI Taxonomy" id="85831"/>
    <lineage>
        <taxon>Bacteria</taxon>
        <taxon>Pseudomonadati</taxon>
        <taxon>Bacteroidota</taxon>
        <taxon>Bacteroidia</taxon>
        <taxon>Bacteroidales</taxon>
        <taxon>Bacteroidaceae</taxon>
        <taxon>Bacteroides</taxon>
    </lineage>
</organism>